<reference evidence="1 2" key="1">
    <citation type="submission" date="2018-04" db="EMBL/GenBank/DDBJ databases">
        <title>Genomic Encyclopedia of Type Strains, Phase IV (KMG-IV): sequencing the most valuable type-strain genomes for metagenomic binning, comparative biology and taxonomic classification.</title>
        <authorList>
            <person name="Goeker M."/>
        </authorList>
    </citation>
    <scope>NUCLEOTIDE SEQUENCE [LARGE SCALE GENOMIC DNA]</scope>
    <source>
        <strain evidence="1 2">DSM 45771</strain>
    </source>
</reference>
<proteinExistence type="predicted"/>
<comment type="caution">
    <text evidence="1">The sequence shown here is derived from an EMBL/GenBank/DDBJ whole genome shotgun (WGS) entry which is preliminary data.</text>
</comment>
<dbReference type="RefSeq" id="WP_243418165.1">
    <property type="nucleotide sequence ID" value="NZ_QEKW01000008.1"/>
</dbReference>
<name>A0A2U1F8N1_9PSEU</name>
<evidence type="ECO:0000313" key="1">
    <source>
        <dbReference type="EMBL" id="PVZ08516.1"/>
    </source>
</evidence>
<dbReference type="EMBL" id="QEKW01000008">
    <property type="protein sequence ID" value="PVZ08516.1"/>
    <property type="molecule type" value="Genomic_DNA"/>
</dbReference>
<organism evidence="1 2">
    <name type="scientific">Actinomycetospora cinnamomea</name>
    <dbReference type="NCBI Taxonomy" id="663609"/>
    <lineage>
        <taxon>Bacteria</taxon>
        <taxon>Bacillati</taxon>
        <taxon>Actinomycetota</taxon>
        <taxon>Actinomycetes</taxon>
        <taxon>Pseudonocardiales</taxon>
        <taxon>Pseudonocardiaceae</taxon>
        <taxon>Actinomycetospora</taxon>
    </lineage>
</organism>
<accession>A0A2U1F8N1</accession>
<keyword evidence="2" id="KW-1185">Reference proteome</keyword>
<evidence type="ECO:0000313" key="2">
    <source>
        <dbReference type="Proteomes" id="UP000245639"/>
    </source>
</evidence>
<dbReference type="AlphaFoldDB" id="A0A2U1F8N1"/>
<protein>
    <submittedName>
        <fullName evidence="1">Uncharacterized protein</fullName>
    </submittedName>
</protein>
<sequence>MRRGEWAVSPDLLMAASTEGVISVRALVALGVDETTAYRRCRQGGPWQRLLPGIVLLHNGTPTRREREIAALLYAGDFAVLTGLAALRHHGLRRVDEKGETVHVLVRADRQVRSAGFVVIERTTRLPRPLERDGLAVAPLVRAALDEARRRRDPALIAALLAEPVQRRMLVPEQLAEELEAGCRRGTAAPRVVVRSLLAGVWSAAEFEARDWWIARGLPDARFNVGVLDPRGRLLGIVDVIVEDVGFGWEIDSVEAHFATPDQVEATARRRRLLRGAGLVVVGSRPTQVRDDGDGVEQDILDGLAVAALLPAPDVRYVDDMPREA</sequence>
<dbReference type="Proteomes" id="UP000245639">
    <property type="component" value="Unassembled WGS sequence"/>
</dbReference>
<gene>
    <name evidence="1" type="ORF">C8D89_108113</name>
</gene>